<protein>
    <submittedName>
        <fullName evidence="1">Uncharacterized protein</fullName>
    </submittedName>
</protein>
<dbReference type="EMBL" id="JAVAJI010000027">
    <property type="protein sequence ID" value="MDP4545860.1"/>
    <property type="molecule type" value="Genomic_DNA"/>
</dbReference>
<sequence length="126" mass="15047">MRNIKAGQIWIRRNKNVRVRVWREPRNNEVFFEYKGNCHSRSMNLDQFLREFVCIESLVDITEGSEWISRKDNYLSKAHKVFVVCDVREKQGLVIYNIKNGLGNGRFQIEIGRFKDKFIKHRGEQA</sequence>
<proteinExistence type="predicted"/>
<dbReference type="Proteomes" id="UP001228171">
    <property type="component" value="Unassembled WGS sequence"/>
</dbReference>
<name>A0ABT9HJ94_9GAMM</name>
<comment type="caution">
    <text evidence="1">The sequence shown here is derived from an EMBL/GenBank/DDBJ whole genome shotgun (WGS) entry which is preliminary data.</text>
</comment>
<accession>A0ABT9HJ94</accession>
<dbReference type="RefSeq" id="WP_305936056.1">
    <property type="nucleotide sequence ID" value="NZ_JAVAJI010000027.1"/>
</dbReference>
<keyword evidence="2" id="KW-1185">Reference proteome</keyword>
<evidence type="ECO:0000313" key="1">
    <source>
        <dbReference type="EMBL" id="MDP4545860.1"/>
    </source>
</evidence>
<organism evidence="1 2">
    <name type="scientific">Psychrobacter faecalis</name>
    <dbReference type="NCBI Taxonomy" id="180588"/>
    <lineage>
        <taxon>Bacteria</taxon>
        <taxon>Pseudomonadati</taxon>
        <taxon>Pseudomonadota</taxon>
        <taxon>Gammaproteobacteria</taxon>
        <taxon>Moraxellales</taxon>
        <taxon>Moraxellaceae</taxon>
        <taxon>Psychrobacter</taxon>
    </lineage>
</organism>
<gene>
    <name evidence="1" type="ORF">Q8P09_12320</name>
</gene>
<evidence type="ECO:0000313" key="2">
    <source>
        <dbReference type="Proteomes" id="UP001228171"/>
    </source>
</evidence>
<reference evidence="1 2" key="1">
    <citation type="submission" date="2023-08" db="EMBL/GenBank/DDBJ databases">
        <authorList>
            <person name="Kumar R."/>
        </authorList>
    </citation>
    <scope>NUCLEOTIDE SEQUENCE [LARGE SCALE GENOMIC DNA]</scope>
    <source>
        <strain evidence="1 2">LUR13</strain>
    </source>
</reference>